<evidence type="ECO:0000313" key="7">
    <source>
        <dbReference type="Proteomes" id="UP001165367"/>
    </source>
</evidence>
<evidence type="ECO:0000259" key="5">
    <source>
        <dbReference type="PROSITE" id="PS50893"/>
    </source>
</evidence>
<sequence length="305" mass="33234">MSSILSIDKISKFYGPIKALDNVSFEVPQGSVFGILGPNGSGKTTLLGIVMDILKASSGTFLWNGQPGSEVIRQRIGTLLETPNFYHYLSGEKNLAIAAEIKQRGKEDIARVLEIVNLTQRKHSKFSTYSLGMKQRLAIASALLGNPDILVFDEPTNGLDPAGIAEIRTLIKELSGQGKTIIMASHILDEVEKVCTHVAIIQKGHMKAVGSVREILDSRGGQQITVLEVGSDDLATLDNIARLMPGITAVQSIEGYLQVTCEEQVTASQFNKYCFEKGVVLNRLNTKRKSLEATFLEITGTKSER</sequence>
<dbReference type="PANTHER" id="PTHR43335:SF2">
    <property type="entry name" value="ABC TRANSPORTER, ATP-BINDING PROTEIN"/>
    <property type="match status" value="1"/>
</dbReference>
<dbReference type="InterPro" id="IPR027417">
    <property type="entry name" value="P-loop_NTPase"/>
</dbReference>
<organism evidence="6 7">
    <name type="scientific">Terrimonas ginsenosidimutans</name>
    <dbReference type="NCBI Taxonomy" id="2908004"/>
    <lineage>
        <taxon>Bacteria</taxon>
        <taxon>Pseudomonadati</taxon>
        <taxon>Bacteroidota</taxon>
        <taxon>Chitinophagia</taxon>
        <taxon>Chitinophagales</taxon>
        <taxon>Chitinophagaceae</taxon>
        <taxon>Terrimonas</taxon>
    </lineage>
</organism>
<comment type="similarity">
    <text evidence="1">Belongs to the ABC transporter superfamily.</text>
</comment>
<dbReference type="InterPro" id="IPR003593">
    <property type="entry name" value="AAA+_ATPase"/>
</dbReference>
<protein>
    <submittedName>
        <fullName evidence="6">ABC transporter ATP-binding protein</fullName>
    </submittedName>
</protein>
<evidence type="ECO:0000256" key="2">
    <source>
        <dbReference type="ARBA" id="ARBA00022448"/>
    </source>
</evidence>
<dbReference type="Pfam" id="PF00005">
    <property type="entry name" value="ABC_tran"/>
    <property type="match status" value="1"/>
</dbReference>
<feature type="domain" description="ABC transporter" evidence="5">
    <location>
        <begin position="5"/>
        <end position="228"/>
    </location>
</feature>
<keyword evidence="4 6" id="KW-0067">ATP-binding</keyword>
<evidence type="ECO:0000256" key="4">
    <source>
        <dbReference type="ARBA" id="ARBA00022840"/>
    </source>
</evidence>
<name>A0ABS9KW17_9BACT</name>
<evidence type="ECO:0000256" key="1">
    <source>
        <dbReference type="ARBA" id="ARBA00005417"/>
    </source>
</evidence>
<dbReference type="Proteomes" id="UP001165367">
    <property type="component" value="Unassembled WGS sequence"/>
</dbReference>
<evidence type="ECO:0000256" key="3">
    <source>
        <dbReference type="ARBA" id="ARBA00022741"/>
    </source>
</evidence>
<proteinExistence type="inferred from homology"/>
<dbReference type="PANTHER" id="PTHR43335">
    <property type="entry name" value="ABC TRANSPORTER, ATP-BINDING PROTEIN"/>
    <property type="match status" value="1"/>
</dbReference>
<comment type="caution">
    <text evidence="6">The sequence shown here is derived from an EMBL/GenBank/DDBJ whole genome shotgun (WGS) entry which is preliminary data.</text>
</comment>
<gene>
    <name evidence="6" type="ORF">LZZ85_19500</name>
</gene>
<dbReference type="GO" id="GO:0005524">
    <property type="term" value="F:ATP binding"/>
    <property type="evidence" value="ECO:0007669"/>
    <property type="project" value="UniProtKB-KW"/>
</dbReference>
<evidence type="ECO:0000313" key="6">
    <source>
        <dbReference type="EMBL" id="MCG2616495.1"/>
    </source>
</evidence>
<keyword evidence="7" id="KW-1185">Reference proteome</keyword>
<reference evidence="6" key="1">
    <citation type="submission" date="2022-01" db="EMBL/GenBank/DDBJ databases">
        <authorList>
            <person name="Jo J.-H."/>
            <person name="Im W.-T."/>
        </authorList>
    </citation>
    <scope>NUCLEOTIDE SEQUENCE</scope>
    <source>
        <strain evidence="6">NA20</strain>
    </source>
</reference>
<dbReference type="SUPFAM" id="SSF52540">
    <property type="entry name" value="P-loop containing nucleoside triphosphate hydrolases"/>
    <property type="match status" value="1"/>
</dbReference>
<keyword evidence="3" id="KW-0547">Nucleotide-binding</keyword>
<dbReference type="EMBL" id="JAKLTR010000013">
    <property type="protein sequence ID" value="MCG2616495.1"/>
    <property type="molecule type" value="Genomic_DNA"/>
</dbReference>
<accession>A0ABS9KW17</accession>
<dbReference type="PROSITE" id="PS00211">
    <property type="entry name" value="ABC_TRANSPORTER_1"/>
    <property type="match status" value="1"/>
</dbReference>
<dbReference type="PROSITE" id="PS50893">
    <property type="entry name" value="ABC_TRANSPORTER_2"/>
    <property type="match status" value="1"/>
</dbReference>
<dbReference type="Gene3D" id="3.40.50.300">
    <property type="entry name" value="P-loop containing nucleotide triphosphate hydrolases"/>
    <property type="match status" value="1"/>
</dbReference>
<dbReference type="SMART" id="SM00382">
    <property type="entry name" value="AAA"/>
    <property type="match status" value="1"/>
</dbReference>
<dbReference type="RefSeq" id="WP_237875031.1">
    <property type="nucleotide sequence ID" value="NZ_JAKLTR010000013.1"/>
</dbReference>
<dbReference type="InterPro" id="IPR003439">
    <property type="entry name" value="ABC_transporter-like_ATP-bd"/>
</dbReference>
<keyword evidence="2" id="KW-0813">Transport</keyword>
<dbReference type="InterPro" id="IPR017871">
    <property type="entry name" value="ABC_transporter-like_CS"/>
</dbReference>